<protein>
    <submittedName>
        <fullName evidence="1">Uncharacterized protein</fullName>
    </submittedName>
</protein>
<evidence type="ECO:0000313" key="2">
    <source>
        <dbReference type="Proteomes" id="UP001177670"/>
    </source>
</evidence>
<comment type="caution">
    <text evidence="1">The sequence shown here is derived from an EMBL/GenBank/DDBJ whole genome shotgun (WGS) entry which is preliminary data.</text>
</comment>
<dbReference type="EMBL" id="JAHYIQ010000008">
    <property type="protein sequence ID" value="KAK1129839.1"/>
    <property type="molecule type" value="Genomic_DNA"/>
</dbReference>
<organism evidence="1 2">
    <name type="scientific">Melipona bicolor</name>
    <dbReference type="NCBI Taxonomy" id="60889"/>
    <lineage>
        <taxon>Eukaryota</taxon>
        <taxon>Metazoa</taxon>
        <taxon>Ecdysozoa</taxon>
        <taxon>Arthropoda</taxon>
        <taxon>Hexapoda</taxon>
        <taxon>Insecta</taxon>
        <taxon>Pterygota</taxon>
        <taxon>Neoptera</taxon>
        <taxon>Endopterygota</taxon>
        <taxon>Hymenoptera</taxon>
        <taxon>Apocrita</taxon>
        <taxon>Aculeata</taxon>
        <taxon>Apoidea</taxon>
        <taxon>Anthophila</taxon>
        <taxon>Apidae</taxon>
        <taxon>Melipona</taxon>
    </lineage>
</organism>
<dbReference type="AlphaFoldDB" id="A0AA40KR72"/>
<reference evidence="1" key="1">
    <citation type="submission" date="2021-10" db="EMBL/GenBank/DDBJ databases">
        <title>Melipona bicolor Genome sequencing and assembly.</title>
        <authorList>
            <person name="Araujo N.S."/>
            <person name="Arias M.C."/>
        </authorList>
    </citation>
    <scope>NUCLEOTIDE SEQUENCE</scope>
    <source>
        <strain evidence="1">USP_2M_L1-L4_2017</strain>
        <tissue evidence="1">Whole body</tissue>
    </source>
</reference>
<name>A0AA40KR72_9HYME</name>
<gene>
    <name evidence="1" type="ORF">K0M31_019547</name>
</gene>
<evidence type="ECO:0000313" key="1">
    <source>
        <dbReference type="EMBL" id="KAK1129839.1"/>
    </source>
</evidence>
<feature type="non-terminal residue" evidence="1">
    <location>
        <position position="1"/>
    </location>
</feature>
<keyword evidence="2" id="KW-1185">Reference proteome</keyword>
<dbReference type="Proteomes" id="UP001177670">
    <property type="component" value="Unassembled WGS sequence"/>
</dbReference>
<sequence length="62" mass="7028">DFERRLLPRALRSTKSQVASRETRCPEGVRQTLEIKSAAPGEVLWVKSIKPSGWWPGYDGTE</sequence>
<proteinExistence type="predicted"/>
<accession>A0AA40KR72</accession>